<dbReference type="GO" id="GO:0006351">
    <property type="term" value="P:DNA-templated transcription"/>
    <property type="evidence" value="ECO:0007669"/>
    <property type="project" value="InterPro"/>
</dbReference>
<organism evidence="7 8">
    <name type="scientific">Aaosphaeria arxii CBS 175.79</name>
    <dbReference type="NCBI Taxonomy" id="1450172"/>
    <lineage>
        <taxon>Eukaryota</taxon>
        <taxon>Fungi</taxon>
        <taxon>Dikarya</taxon>
        <taxon>Ascomycota</taxon>
        <taxon>Pezizomycotina</taxon>
        <taxon>Dothideomycetes</taxon>
        <taxon>Pleosporomycetidae</taxon>
        <taxon>Pleosporales</taxon>
        <taxon>Pleosporales incertae sedis</taxon>
        <taxon>Aaosphaeria</taxon>
    </lineage>
</organism>
<dbReference type="InterPro" id="IPR050815">
    <property type="entry name" value="TF_fung"/>
</dbReference>
<evidence type="ECO:0000256" key="2">
    <source>
        <dbReference type="ARBA" id="ARBA00022723"/>
    </source>
</evidence>
<gene>
    <name evidence="7" type="ORF">BU24DRAFT_452026</name>
</gene>
<feature type="domain" description="Xylanolytic transcriptional activator regulatory" evidence="6">
    <location>
        <begin position="120"/>
        <end position="244"/>
    </location>
</feature>
<evidence type="ECO:0000256" key="1">
    <source>
        <dbReference type="ARBA" id="ARBA00004123"/>
    </source>
</evidence>
<dbReference type="EMBL" id="ML978070">
    <property type="protein sequence ID" value="KAF2015160.1"/>
    <property type="molecule type" value="Genomic_DNA"/>
</dbReference>
<dbReference type="AlphaFoldDB" id="A0A6A5XR31"/>
<dbReference type="PANTHER" id="PTHR47338:SF9">
    <property type="entry name" value="ZN(II)2CYS6 TRANSCRIPTION FACTOR (EUROFUNG)"/>
    <property type="match status" value="1"/>
</dbReference>
<dbReference type="RefSeq" id="XP_033383499.1">
    <property type="nucleotide sequence ID" value="XM_033531161.1"/>
</dbReference>
<keyword evidence="5" id="KW-0539">Nucleus</keyword>
<keyword evidence="4" id="KW-0804">Transcription</keyword>
<dbReference type="GO" id="GO:0003677">
    <property type="term" value="F:DNA binding"/>
    <property type="evidence" value="ECO:0007669"/>
    <property type="project" value="InterPro"/>
</dbReference>
<keyword evidence="3" id="KW-0805">Transcription regulation</keyword>
<keyword evidence="2" id="KW-0479">Metal-binding</keyword>
<dbReference type="PANTHER" id="PTHR47338">
    <property type="entry name" value="ZN(II)2CYS6 TRANSCRIPTION FACTOR (EUROFUNG)-RELATED"/>
    <property type="match status" value="1"/>
</dbReference>
<evidence type="ECO:0000259" key="6">
    <source>
        <dbReference type="Pfam" id="PF04082"/>
    </source>
</evidence>
<dbReference type="CDD" id="cd12148">
    <property type="entry name" value="fungal_TF_MHR"/>
    <property type="match status" value="1"/>
</dbReference>
<evidence type="ECO:0000256" key="3">
    <source>
        <dbReference type="ARBA" id="ARBA00023015"/>
    </source>
</evidence>
<dbReference type="Pfam" id="PF04082">
    <property type="entry name" value="Fungal_trans"/>
    <property type="match status" value="1"/>
</dbReference>
<dbReference type="GO" id="GO:0005634">
    <property type="term" value="C:nucleus"/>
    <property type="evidence" value="ECO:0007669"/>
    <property type="project" value="UniProtKB-SubCell"/>
</dbReference>
<dbReference type="Proteomes" id="UP000799778">
    <property type="component" value="Unassembled WGS sequence"/>
</dbReference>
<reference evidence="7" key="1">
    <citation type="journal article" date="2020" name="Stud. Mycol.">
        <title>101 Dothideomycetes genomes: a test case for predicting lifestyles and emergence of pathogens.</title>
        <authorList>
            <person name="Haridas S."/>
            <person name="Albert R."/>
            <person name="Binder M."/>
            <person name="Bloem J."/>
            <person name="Labutti K."/>
            <person name="Salamov A."/>
            <person name="Andreopoulos B."/>
            <person name="Baker S."/>
            <person name="Barry K."/>
            <person name="Bills G."/>
            <person name="Bluhm B."/>
            <person name="Cannon C."/>
            <person name="Castanera R."/>
            <person name="Culley D."/>
            <person name="Daum C."/>
            <person name="Ezra D."/>
            <person name="Gonzalez J."/>
            <person name="Henrissat B."/>
            <person name="Kuo A."/>
            <person name="Liang C."/>
            <person name="Lipzen A."/>
            <person name="Lutzoni F."/>
            <person name="Magnuson J."/>
            <person name="Mondo S."/>
            <person name="Nolan M."/>
            <person name="Ohm R."/>
            <person name="Pangilinan J."/>
            <person name="Park H.-J."/>
            <person name="Ramirez L."/>
            <person name="Alfaro M."/>
            <person name="Sun H."/>
            <person name="Tritt A."/>
            <person name="Yoshinaga Y."/>
            <person name="Zwiers L.-H."/>
            <person name="Turgeon B."/>
            <person name="Goodwin S."/>
            <person name="Spatafora J."/>
            <person name="Crous P."/>
            <person name="Grigoriev I."/>
        </authorList>
    </citation>
    <scope>NUCLEOTIDE SEQUENCE</scope>
    <source>
        <strain evidence="7">CBS 175.79</strain>
    </source>
</reference>
<dbReference type="GeneID" id="54288558"/>
<dbReference type="GO" id="GO:0008270">
    <property type="term" value="F:zinc ion binding"/>
    <property type="evidence" value="ECO:0007669"/>
    <property type="project" value="InterPro"/>
</dbReference>
<dbReference type="OrthoDB" id="424974at2759"/>
<sequence length="563" mass="63329">MDRRDSKERLKKLESQVSQIYDVIHQWTKLKLRSPEPPSDVLDHFVGVYNTEIAIKPLPLFKIEGLCSRIQMCSQPLRRSFLALTLQFSSHPFFRGRDVECAELYASSAYADLVPIALEGPTDLDVVQSLCLLVLHDLKVLKTARAWGTIGLAARLEASFSWNRREVVDGFHSTENESSGCFWSVYILEKCFSAQCSILDRCVIQPRYPDNTSPSLLANTKEKIDRVSGITSSFLHAVSIWGDVMSYVHGIRCRKPERPWLPTSRYTELTQQMYVFEDQTALDHLFKNAGFLDQTVDTISENIKYWRPWILMQLTTHATSAVLSHPFIHIAGLRDMNHRQPPRLFMQSVIDQAQYHARWVSRLAQMCEALRFDVHDPLSGTLVAATATVAWVFRSAPDKAAASKADECFNICESFVKTAAMKWPHMERKVKLLEYLRGVSGQTRGSGDAVIAFQPSILWELLDNSLLPTTPNKSNSPNPNSNGKASADITLSVTTHILQPLHEGESQSASTATASSVAPTIPGDDACFDDFFSQHLFTEMNWSSDLEAQEQISWQTRGNAKGL</sequence>
<evidence type="ECO:0000313" key="7">
    <source>
        <dbReference type="EMBL" id="KAF2015160.1"/>
    </source>
</evidence>
<evidence type="ECO:0000256" key="4">
    <source>
        <dbReference type="ARBA" id="ARBA00023163"/>
    </source>
</evidence>
<evidence type="ECO:0000256" key="5">
    <source>
        <dbReference type="ARBA" id="ARBA00023242"/>
    </source>
</evidence>
<accession>A0A6A5XR31</accession>
<keyword evidence="8" id="KW-1185">Reference proteome</keyword>
<evidence type="ECO:0000313" key="8">
    <source>
        <dbReference type="Proteomes" id="UP000799778"/>
    </source>
</evidence>
<dbReference type="InterPro" id="IPR007219">
    <property type="entry name" value="XnlR_reg_dom"/>
</dbReference>
<comment type="subcellular location">
    <subcellularLocation>
        <location evidence="1">Nucleus</location>
    </subcellularLocation>
</comment>
<proteinExistence type="predicted"/>
<dbReference type="GO" id="GO:0000981">
    <property type="term" value="F:DNA-binding transcription factor activity, RNA polymerase II-specific"/>
    <property type="evidence" value="ECO:0007669"/>
    <property type="project" value="InterPro"/>
</dbReference>
<protein>
    <recommendedName>
        <fullName evidence="6">Xylanolytic transcriptional activator regulatory domain-containing protein</fullName>
    </recommendedName>
</protein>
<name>A0A6A5XR31_9PLEO</name>